<dbReference type="Proteomes" id="UP000284057">
    <property type="component" value="Unassembled WGS sequence"/>
</dbReference>
<evidence type="ECO:0000313" key="3">
    <source>
        <dbReference type="EMBL" id="RIQ13303.1"/>
    </source>
</evidence>
<comment type="caution">
    <text evidence="3">The sequence shown here is derived from an EMBL/GenBank/DDBJ whole genome shotgun (WGS) entry which is preliminary data.</text>
</comment>
<evidence type="ECO:0000313" key="4">
    <source>
        <dbReference type="Proteomes" id="UP000284057"/>
    </source>
</evidence>
<dbReference type="EMBL" id="QUAL01000379">
    <property type="protein sequence ID" value="RIQ13303.1"/>
    <property type="molecule type" value="Genomic_DNA"/>
</dbReference>
<evidence type="ECO:0000256" key="2">
    <source>
        <dbReference type="SAM" id="SignalP"/>
    </source>
</evidence>
<keyword evidence="2" id="KW-0732">Signal</keyword>
<sequence length="301" mass="31797">MLTRVRQLLRVLLGTALVAGALLVTASTASADCVLIPETHPDGSTTWTEDCSDSGGDDGEDTGGDNGGGGEQEPTCDLSQVEGEGPPTAVQWCMGEEACWGNIPSLNPPETWEDLAGGPSPGEGYIVTFVVCYPSNPGGTWQWILPPEEQGPSLWDLAWQAFGNIATPDFTLAFSPPNRSFVNLDTWYWAEGPGDGEIIGESTGAVNAIATPDRIEVDPGDGSGVLQCPFTVAESDACHHVYAHASVDHPDGYPARMRLVYDISFTNNGEPLELDGLPTTLESPWVDGPLPVAEAQSIVVD</sequence>
<proteinExistence type="predicted"/>
<feature type="compositionally biased region" description="Acidic residues" evidence="1">
    <location>
        <begin position="50"/>
        <end position="63"/>
    </location>
</feature>
<reference evidence="3 4" key="1">
    <citation type="submission" date="2018-09" db="EMBL/GenBank/DDBJ databases">
        <title>Isolation, diversity and antifungal activity of actinobacteria from wheat.</title>
        <authorList>
            <person name="Han C."/>
        </authorList>
    </citation>
    <scope>NUCLEOTIDE SEQUENCE [LARGE SCALE GENOMIC DNA]</scope>
    <source>
        <strain evidence="3 4">NEAU-YY265</strain>
    </source>
</reference>
<accession>A0A418KIN7</accession>
<name>A0A418KIN7_9ACTN</name>
<dbReference type="AlphaFoldDB" id="A0A418KIN7"/>
<dbReference type="RefSeq" id="WP_119662570.1">
    <property type="nucleotide sequence ID" value="NZ_QUAL01000379.1"/>
</dbReference>
<feature type="region of interest" description="Disordered" evidence="1">
    <location>
        <begin position="38"/>
        <end position="84"/>
    </location>
</feature>
<keyword evidence="4" id="KW-1185">Reference proteome</keyword>
<protein>
    <submittedName>
        <fullName evidence="3">Uncharacterized protein</fullName>
    </submittedName>
</protein>
<feature type="chain" id="PRO_5019077889" evidence="2">
    <location>
        <begin position="32"/>
        <end position="301"/>
    </location>
</feature>
<feature type="signal peptide" evidence="2">
    <location>
        <begin position="1"/>
        <end position="31"/>
    </location>
</feature>
<gene>
    <name evidence="3" type="ORF">DY240_25905</name>
</gene>
<organism evidence="3 4">
    <name type="scientific">Jiangella rhizosphaerae</name>
    <dbReference type="NCBI Taxonomy" id="2293569"/>
    <lineage>
        <taxon>Bacteria</taxon>
        <taxon>Bacillati</taxon>
        <taxon>Actinomycetota</taxon>
        <taxon>Actinomycetes</taxon>
        <taxon>Jiangellales</taxon>
        <taxon>Jiangellaceae</taxon>
        <taxon>Jiangella</taxon>
    </lineage>
</organism>
<evidence type="ECO:0000256" key="1">
    <source>
        <dbReference type="SAM" id="MobiDB-lite"/>
    </source>
</evidence>